<comment type="function">
    <text evidence="2">Catalyzes the hydrolysis of 5-hydroxyisourate (HIU) to 2-oxo-4-hydroxy-4-carboxy-5-ureidoimidazoline (OHCU).</text>
</comment>
<protein>
    <recommendedName>
        <fullName evidence="8">5-hydroxyisourate hydrolase</fullName>
        <shortName evidence="8">HIU hydrolase</shortName>
        <shortName evidence="8">HIUHase</shortName>
        <ecNumber evidence="8">3.5.2.17</ecNumber>
    </recommendedName>
</protein>
<keyword evidence="6 8" id="KW-0378">Hydrolase</keyword>
<feature type="binding site" evidence="7">
    <location>
        <position position="11"/>
    </location>
    <ligand>
        <name>substrate</name>
    </ligand>
</feature>
<dbReference type="EC" id="3.5.2.17" evidence="8"/>
<dbReference type="PANTHER" id="PTHR10395:SF7">
    <property type="entry name" value="5-HYDROXYISOURATE HYDROLASE"/>
    <property type="match status" value="1"/>
</dbReference>
<gene>
    <name evidence="10" type="ORF">A6122_1521</name>
</gene>
<dbReference type="PRINTS" id="PR00189">
    <property type="entry name" value="TRNSTHYRETIN"/>
</dbReference>
<feature type="binding site" evidence="7">
    <location>
        <position position="49"/>
    </location>
    <ligand>
        <name>substrate</name>
    </ligand>
</feature>
<evidence type="ECO:0000256" key="2">
    <source>
        <dbReference type="ARBA" id="ARBA00002704"/>
    </source>
</evidence>
<comment type="catalytic activity">
    <reaction evidence="1 8">
        <text>5-hydroxyisourate + H2O = 5-hydroxy-2-oxo-4-ureido-2,5-dihydro-1H-imidazole-5-carboxylate + H(+)</text>
        <dbReference type="Rhea" id="RHEA:23736"/>
        <dbReference type="ChEBI" id="CHEBI:15377"/>
        <dbReference type="ChEBI" id="CHEBI:15378"/>
        <dbReference type="ChEBI" id="CHEBI:18072"/>
        <dbReference type="ChEBI" id="CHEBI:58639"/>
        <dbReference type="EC" id="3.5.2.17"/>
    </reaction>
</comment>
<dbReference type="InterPro" id="IPR036817">
    <property type="entry name" value="Transthyretin/HIU_hydrolase_sf"/>
</dbReference>
<reference evidence="10 11" key="1">
    <citation type="submission" date="2016-05" db="EMBL/GenBank/DDBJ databases">
        <title>Complete genome sequence of Rathayibacter tritici NCPPB 1953.</title>
        <authorList>
            <person name="Park J."/>
            <person name="Lee H.-H."/>
            <person name="Lee S.-W."/>
            <person name="Seo Y.-S."/>
        </authorList>
    </citation>
    <scope>NUCLEOTIDE SEQUENCE [LARGE SCALE GENOMIC DNA]</scope>
    <source>
        <strain evidence="10 11">NCPPB 1953</strain>
    </source>
</reference>
<dbReference type="OrthoDB" id="9792386at2"/>
<evidence type="ECO:0000256" key="5">
    <source>
        <dbReference type="ARBA" id="ARBA00022631"/>
    </source>
</evidence>
<dbReference type="CDD" id="cd05822">
    <property type="entry name" value="TLP_HIUase"/>
    <property type="match status" value="1"/>
</dbReference>
<dbReference type="EMBL" id="CP015515">
    <property type="protein sequence ID" value="AND16658.1"/>
    <property type="molecule type" value="Genomic_DNA"/>
</dbReference>
<dbReference type="NCBIfam" id="TIGR02962">
    <property type="entry name" value="hdxy_isourate"/>
    <property type="match status" value="1"/>
</dbReference>
<dbReference type="Gene3D" id="2.60.40.180">
    <property type="entry name" value="Transthyretin/hydroxyisourate hydrolase domain"/>
    <property type="match status" value="1"/>
</dbReference>
<accession>A0A160KTU2</accession>
<comment type="subunit">
    <text evidence="4 8">Homotetramer.</text>
</comment>
<evidence type="ECO:0000313" key="10">
    <source>
        <dbReference type="EMBL" id="AND16658.1"/>
    </source>
</evidence>
<dbReference type="Pfam" id="PF00576">
    <property type="entry name" value="Transthyretin"/>
    <property type="match status" value="1"/>
</dbReference>
<dbReference type="SMART" id="SM00095">
    <property type="entry name" value="TR_THY"/>
    <property type="match status" value="1"/>
</dbReference>
<name>A0A160KTU2_9MICO</name>
<evidence type="ECO:0000256" key="3">
    <source>
        <dbReference type="ARBA" id="ARBA00009850"/>
    </source>
</evidence>
<dbReference type="STRING" id="33888.A6122_1521"/>
<proteinExistence type="inferred from homology"/>
<dbReference type="InterPro" id="IPR023418">
    <property type="entry name" value="Thyroxine_BS"/>
</dbReference>
<comment type="similarity">
    <text evidence="3 8">Belongs to the transthyretin family. 5-hydroxyisourate hydrolase subfamily.</text>
</comment>
<dbReference type="InterPro" id="IPR000895">
    <property type="entry name" value="Transthyretin/HIU_hydrolase"/>
</dbReference>
<evidence type="ECO:0000256" key="4">
    <source>
        <dbReference type="ARBA" id="ARBA00011881"/>
    </source>
</evidence>
<evidence type="ECO:0000256" key="8">
    <source>
        <dbReference type="RuleBase" id="RU361270"/>
    </source>
</evidence>
<dbReference type="PANTHER" id="PTHR10395">
    <property type="entry name" value="URICASE AND TRANSTHYRETIN-RELATED"/>
    <property type="match status" value="1"/>
</dbReference>
<evidence type="ECO:0000256" key="1">
    <source>
        <dbReference type="ARBA" id="ARBA00001043"/>
    </source>
</evidence>
<dbReference type="GO" id="GO:0033971">
    <property type="term" value="F:hydroxyisourate hydrolase activity"/>
    <property type="evidence" value="ECO:0007669"/>
    <property type="project" value="UniProtKB-EC"/>
</dbReference>
<feature type="binding site" evidence="7">
    <location>
        <position position="112"/>
    </location>
    <ligand>
        <name>substrate</name>
    </ligand>
</feature>
<keyword evidence="5 8" id="KW-0659">Purine metabolism</keyword>
<dbReference type="AlphaFoldDB" id="A0A160KTU2"/>
<dbReference type="InterPro" id="IPR023416">
    <property type="entry name" value="Transthyretin/HIU_hydrolase_d"/>
</dbReference>
<dbReference type="RefSeq" id="WP_068253511.1">
    <property type="nucleotide sequence ID" value="NZ_CP015515.1"/>
</dbReference>
<feature type="domain" description="Transthyretin/hydroxyisourate hydrolase" evidence="9">
    <location>
        <begin position="3"/>
        <end position="114"/>
    </location>
</feature>
<dbReference type="SUPFAM" id="SSF49472">
    <property type="entry name" value="Transthyretin (synonym: prealbumin)"/>
    <property type="match status" value="1"/>
</dbReference>
<evidence type="ECO:0000313" key="11">
    <source>
        <dbReference type="Proteomes" id="UP000077071"/>
    </source>
</evidence>
<dbReference type="PATRIC" id="fig|33888.3.peg.1666"/>
<evidence type="ECO:0000256" key="6">
    <source>
        <dbReference type="ARBA" id="ARBA00022801"/>
    </source>
</evidence>
<dbReference type="Proteomes" id="UP000077071">
    <property type="component" value="Chromosome"/>
</dbReference>
<dbReference type="PROSITE" id="PS00768">
    <property type="entry name" value="TRANSTHYRETIN_1"/>
    <property type="match status" value="1"/>
</dbReference>
<dbReference type="InterPro" id="IPR014306">
    <property type="entry name" value="Hydroxyisourate_hydrolase"/>
</dbReference>
<dbReference type="KEGG" id="rtn:A6122_1521"/>
<evidence type="ECO:0000256" key="7">
    <source>
        <dbReference type="PIRSR" id="PIRSR600895-51"/>
    </source>
</evidence>
<dbReference type="GO" id="GO:0006144">
    <property type="term" value="P:purine nucleobase metabolic process"/>
    <property type="evidence" value="ECO:0007669"/>
    <property type="project" value="UniProtKB-KW"/>
</dbReference>
<sequence>MSGHASRVTTHVLDAVRGRPARDVPVALEARSGSGWHRLAQARTDDDGRVEAFGPQRLPAGVYRVVFDTGSWFAASGTESFYPEVVVAFRLDDEDAHLHIPLLISPFAYSTYRGS</sequence>
<evidence type="ECO:0000259" key="9">
    <source>
        <dbReference type="SMART" id="SM00095"/>
    </source>
</evidence>
<organism evidence="10 11">
    <name type="scientific">Rathayibacter tritici</name>
    <dbReference type="NCBI Taxonomy" id="33888"/>
    <lineage>
        <taxon>Bacteria</taxon>
        <taxon>Bacillati</taxon>
        <taxon>Actinomycetota</taxon>
        <taxon>Actinomycetes</taxon>
        <taxon>Micrococcales</taxon>
        <taxon>Microbacteriaceae</taxon>
        <taxon>Rathayibacter</taxon>
    </lineage>
</organism>
<keyword evidence="11" id="KW-1185">Reference proteome</keyword>